<reference evidence="2" key="2">
    <citation type="submission" date="2018-04" db="EMBL/GenBank/DDBJ databases">
        <title>OnivRS2 (Oryza nivara Reference Sequence Version 2).</title>
        <authorList>
            <person name="Zhang J."/>
            <person name="Kudrna D."/>
            <person name="Lee S."/>
            <person name="Talag J."/>
            <person name="Rajasekar S."/>
            <person name="Welchert J."/>
            <person name="Hsing Y.-I."/>
            <person name="Wing R.A."/>
        </authorList>
    </citation>
    <scope>NUCLEOTIDE SEQUENCE [LARGE SCALE GENOMIC DNA]</scope>
</reference>
<reference evidence="2" key="1">
    <citation type="submission" date="2015-04" db="UniProtKB">
        <authorList>
            <consortium name="EnsemblPlants"/>
        </authorList>
    </citation>
    <scope>IDENTIFICATION</scope>
    <source>
        <strain evidence="2">SL10</strain>
    </source>
</reference>
<keyword evidence="3" id="KW-1185">Reference proteome</keyword>
<feature type="region of interest" description="Disordered" evidence="1">
    <location>
        <begin position="36"/>
        <end position="138"/>
    </location>
</feature>
<feature type="compositionally biased region" description="Basic residues" evidence="1">
    <location>
        <begin position="48"/>
        <end position="62"/>
    </location>
</feature>
<evidence type="ECO:0000313" key="3">
    <source>
        <dbReference type="Proteomes" id="UP000006591"/>
    </source>
</evidence>
<dbReference type="OMA" id="TENHDHY"/>
<dbReference type="Gramene" id="ONIVA01G34810.1">
    <property type="protein sequence ID" value="ONIVA01G34810.1"/>
    <property type="gene ID" value="ONIVA01G34810"/>
</dbReference>
<dbReference type="AlphaFoldDB" id="A0A0E0FSZ3"/>
<protein>
    <submittedName>
        <fullName evidence="2">Uncharacterized protein</fullName>
    </submittedName>
</protein>
<evidence type="ECO:0000313" key="2">
    <source>
        <dbReference type="EnsemblPlants" id="ONIVA01G34810.1"/>
    </source>
</evidence>
<name>A0A0E0FSZ3_ORYNI</name>
<dbReference type="Proteomes" id="UP000006591">
    <property type="component" value="Chromosome 1"/>
</dbReference>
<feature type="compositionally biased region" description="Basic and acidic residues" evidence="1">
    <location>
        <begin position="90"/>
        <end position="104"/>
    </location>
</feature>
<dbReference type="EnsemblPlants" id="ONIVA01G34810.1">
    <property type="protein sequence ID" value="ONIVA01G34810.1"/>
    <property type="gene ID" value="ONIVA01G34810"/>
</dbReference>
<dbReference type="HOGENOM" id="CLU_1858457_0_0_1"/>
<proteinExistence type="predicted"/>
<evidence type="ECO:0000256" key="1">
    <source>
        <dbReference type="SAM" id="MobiDB-lite"/>
    </source>
</evidence>
<feature type="compositionally biased region" description="Low complexity" evidence="1">
    <location>
        <begin position="125"/>
        <end position="138"/>
    </location>
</feature>
<organism evidence="2">
    <name type="scientific">Oryza nivara</name>
    <name type="common">Indian wild rice</name>
    <name type="synonym">Oryza sativa f. spontanea</name>
    <dbReference type="NCBI Taxonomy" id="4536"/>
    <lineage>
        <taxon>Eukaryota</taxon>
        <taxon>Viridiplantae</taxon>
        <taxon>Streptophyta</taxon>
        <taxon>Embryophyta</taxon>
        <taxon>Tracheophyta</taxon>
        <taxon>Spermatophyta</taxon>
        <taxon>Magnoliopsida</taxon>
        <taxon>Liliopsida</taxon>
        <taxon>Poales</taxon>
        <taxon>Poaceae</taxon>
        <taxon>BOP clade</taxon>
        <taxon>Oryzoideae</taxon>
        <taxon>Oryzeae</taxon>
        <taxon>Oryzinae</taxon>
        <taxon>Oryza</taxon>
    </lineage>
</organism>
<sequence>MGPGRNNVPLALSLSLLPRFPSLHIIRVLLTSELPAGAQPSVSEAAGRPRRHAGVPRRRSPTTRRPLDARATVATQQDRYICGGAPGRDGGGRPEDAWVPDHETGVLVPADEAAVSGTENHDHYGAAAAPGGSSSMLD</sequence>
<accession>A0A0E0FSZ3</accession>